<accession>I5B2V1</accession>
<dbReference type="InterPro" id="IPR033399">
    <property type="entry name" value="TP_0789-like"/>
</dbReference>
<evidence type="ECO:0000313" key="3">
    <source>
        <dbReference type="EMBL" id="EIM63814.1"/>
    </source>
</evidence>
<gene>
    <name evidence="3" type="ORF">DespoDRAFT_01908</name>
</gene>
<dbReference type="Gene3D" id="2.50.20.10">
    <property type="entry name" value="Lipoprotein localisation LolA/LolB/LppX"/>
    <property type="match status" value="1"/>
</dbReference>
<name>I5B2V1_9BACT</name>
<dbReference type="HOGENOM" id="CLU_074356_1_0_7"/>
<protein>
    <recommendedName>
        <fullName evidence="2">Uncharacterized protein TP-0789 domain-containing protein</fullName>
    </recommendedName>
</protein>
<keyword evidence="1" id="KW-0472">Membrane</keyword>
<sequence length="281" mass="32866">MTLCLPDWKKRIDRIFNLGSKQRIMNIKGYTFIIIVVLLVWVCPAVAMDGAQIAQKVVDRDQGQDATLKIRMLLIDKGGKKRFRSLITVVKKYGNVSKSYIRFTSPADIEGTAFLTWENKASDDDQFLYLPALQRVRRIVSSQKSNRFVNTDYTYEDLQSREVDQDVHTVLREEKLDDHDCWVLESIPKATDDSQYGKRVTWVVKEIYLPIKTEFYDKRNRLHKILTGKEIQKIEGIWTILDAEMNDLNKNHRTLLKTDEIGYNRGIPDEIFTKGYMRHNQ</sequence>
<dbReference type="CDD" id="cd16329">
    <property type="entry name" value="LolA_like"/>
    <property type="match status" value="1"/>
</dbReference>
<organism evidence="3 4">
    <name type="scientific">Desulfobacter postgatei 2ac9</name>
    <dbReference type="NCBI Taxonomy" id="879212"/>
    <lineage>
        <taxon>Bacteria</taxon>
        <taxon>Pseudomonadati</taxon>
        <taxon>Thermodesulfobacteriota</taxon>
        <taxon>Desulfobacteria</taxon>
        <taxon>Desulfobacterales</taxon>
        <taxon>Desulfobacteraceae</taxon>
        <taxon>Desulfobacter</taxon>
    </lineage>
</organism>
<dbReference type="Proteomes" id="UP000005778">
    <property type="component" value="Chromosome"/>
</dbReference>
<evidence type="ECO:0000256" key="1">
    <source>
        <dbReference type="SAM" id="Phobius"/>
    </source>
</evidence>
<dbReference type="Pfam" id="PF17131">
    <property type="entry name" value="LolA_like"/>
    <property type="match status" value="1"/>
</dbReference>
<keyword evidence="4" id="KW-1185">Reference proteome</keyword>
<feature type="domain" description="Uncharacterized protein TP-0789" evidence="2">
    <location>
        <begin position="97"/>
        <end position="278"/>
    </location>
</feature>
<reference evidence="3 4" key="2">
    <citation type="submission" date="2012-02" db="EMBL/GenBank/DDBJ databases">
        <title>Improved High-Quality Draft sequence of Desulfobacter postgatei 2ac9.</title>
        <authorList>
            <consortium name="US DOE Joint Genome Institute"/>
            <person name="Lucas S."/>
            <person name="Han J."/>
            <person name="Lapidus A."/>
            <person name="Cheng J.-F."/>
            <person name="Goodwin L."/>
            <person name="Pitluck S."/>
            <person name="Peters L."/>
            <person name="Ovchinnikova G."/>
            <person name="Held B."/>
            <person name="Detter J.C."/>
            <person name="Han C."/>
            <person name="Tapia R."/>
            <person name="Land M."/>
            <person name="Hauser L."/>
            <person name="Kyrpides N."/>
            <person name="Ivanova N."/>
            <person name="Pagani I."/>
            <person name="Orellana R."/>
            <person name="Lovley D."/>
            <person name="Woyke T."/>
        </authorList>
    </citation>
    <scope>NUCLEOTIDE SEQUENCE [LARGE SCALE GENOMIC DNA]</scope>
    <source>
        <strain evidence="3 4">2ac9</strain>
    </source>
</reference>
<evidence type="ECO:0000313" key="4">
    <source>
        <dbReference type="Proteomes" id="UP000005778"/>
    </source>
</evidence>
<dbReference type="eggNOG" id="COG2834">
    <property type="taxonomic scope" value="Bacteria"/>
</dbReference>
<dbReference type="AlphaFoldDB" id="I5B2V1"/>
<feature type="transmembrane region" description="Helical" evidence="1">
    <location>
        <begin position="30"/>
        <end position="48"/>
    </location>
</feature>
<dbReference type="STRING" id="879212.DespoDRAFT_01908"/>
<keyword evidence="1" id="KW-1133">Transmembrane helix</keyword>
<evidence type="ECO:0000259" key="2">
    <source>
        <dbReference type="Pfam" id="PF17131"/>
    </source>
</evidence>
<dbReference type="EMBL" id="CM001488">
    <property type="protein sequence ID" value="EIM63814.1"/>
    <property type="molecule type" value="Genomic_DNA"/>
</dbReference>
<keyword evidence="1" id="KW-0812">Transmembrane</keyword>
<proteinExistence type="predicted"/>
<reference evidence="3 4" key="1">
    <citation type="submission" date="2011-09" db="EMBL/GenBank/DDBJ databases">
        <authorList>
            <consortium name="US DOE Joint Genome Institute (JGI-PGF)"/>
            <person name="Lucas S."/>
            <person name="Han J."/>
            <person name="Lapidus A."/>
            <person name="Cheng J.-F."/>
            <person name="Goodwin L."/>
            <person name="Pitluck S."/>
            <person name="Peters L."/>
            <person name="Land M.L."/>
            <person name="Hauser L."/>
            <person name="Orellana R."/>
            <person name="Lovley D."/>
            <person name="Woyke T.J."/>
        </authorList>
    </citation>
    <scope>NUCLEOTIDE SEQUENCE [LARGE SCALE GENOMIC DNA]</scope>
    <source>
        <strain evidence="3 4">2ac9</strain>
    </source>
</reference>